<evidence type="ECO:0000313" key="1">
    <source>
        <dbReference type="EMBL" id="CUV58472.1"/>
    </source>
</evidence>
<reference evidence="1" key="1">
    <citation type="submission" date="2015-10" db="EMBL/GenBank/DDBJ databases">
        <authorList>
            <person name="Gilbert D.G."/>
        </authorList>
    </citation>
    <scope>NUCLEOTIDE SEQUENCE</scope>
    <source>
        <strain evidence="1">Phyl III-seqv23</strain>
    </source>
</reference>
<gene>
    <name evidence="1" type="ORF">RUN215_v1_2240007</name>
</gene>
<name>A0A0S4X3K2_RALSL</name>
<dbReference type="AlphaFoldDB" id="A0A0S4X3K2"/>
<accession>A0A0S4X3K2</accession>
<organism evidence="1">
    <name type="scientific">Ralstonia solanacearum</name>
    <name type="common">Pseudomonas solanacearum</name>
    <dbReference type="NCBI Taxonomy" id="305"/>
    <lineage>
        <taxon>Bacteria</taxon>
        <taxon>Pseudomonadati</taxon>
        <taxon>Pseudomonadota</taxon>
        <taxon>Betaproteobacteria</taxon>
        <taxon>Burkholderiales</taxon>
        <taxon>Burkholderiaceae</taxon>
        <taxon>Ralstonia</taxon>
        <taxon>Ralstonia solanacearum species complex</taxon>
    </lineage>
</organism>
<sequence length="39" mass="4592">MTTSGMHPENHTWRGKLKVKRVKLRIVQSLAESPHRERP</sequence>
<dbReference type="EMBL" id="LN899820">
    <property type="protein sequence ID" value="CUV58472.1"/>
    <property type="molecule type" value="Genomic_DNA"/>
</dbReference>
<protein>
    <submittedName>
        <fullName evidence="1">Uncharacterized protein</fullName>
    </submittedName>
</protein>
<proteinExistence type="predicted"/>